<proteinExistence type="predicted"/>
<dbReference type="Proteomes" id="UP000887579">
    <property type="component" value="Unplaced"/>
</dbReference>
<dbReference type="WBParaSite" id="ES5_v2.g20229.t1">
    <property type="protein sequence ID" value="ES5_v2.g20229.t1"/>
    <property type="gene ID" value="ES5_v2.g20229"/>
</dbReference>
<accession>A0AC34FSD7</accession>
<organism evidence="1 2">
    <name type="scientific">Panagrolaimus sp. ES5</name>
    <dbReference type="NCBI Taxonomy" id="591445"/>
    <lineage>
        <taxon>Eukaryota</taxon>
        <taxon>Metazoa</taxon>
        <taxon>Ecdysozoa</taxon>
        <taxon>Nematoda</taxon>
        <taxon>Chromadorea</taxon>
        <taxon>Rhabditida</taxon>
        <taxon>Tylenchina</taxon>
        <taxon>Panagrolaimomorpha</taxon>
        <taxon>Panagrolaimoidea</taxon>
        <taxon>Panagrolaimidae</taxon>
        <taxon>Panagrolaimus</taxon>
    </lineage>
</organism>
<name>A0AC34FSD7_9BILA</name>
<reference evidence="2" key="1">
    <citation type="submission" date="2022-11" db="UniProtKB">
        <authorList>
            <consortium name="WormBaseParasite"/>
        </authorList>
    </citation>
    <scope>IDENTIFICATION</scope>
</reference>
<protein>
    <submittedName>
        <fullName evidence="2">Uncharacterized protein</fullName>
    </submittedName>
</protein>
<evidence type="ECO:0000313" key="2">
    <source>
        <dbReference type="WBParaSite" id="ES5_v2.g20229.t1"/>
    </source>
</evidence>
<sequence>MAKCKLSTCTQQAIQSYLNINYKEFGYYFAVVLIQNIGEVLTKTLDESGGHLFNVNVWQKYYLPYFVGIQRYKEGSVLAQSRCNPEDVLNFDTTCILVASNSYNYVYSQMTQRIAERCNYGAFIIIISNFKSSRPTAVLDSSAKVFSIFTNCGPFNAYDWYITVYLAGS</sequence>
<evidence type="ECO:0000313" key="1">
    <source>
        <dbReference type="Proteomes" id="UP000887579"/>
    </source>
</evidence>